<feature type="domain" description="Dihydroprymidine dehydrogenase" evidence="1">
    <location>
        <begin position="23"/>
        <end position="139"/>
    </location>
</feature>
<dbReference type="Gene3D" id="1.10.1060.10">
    <property type="entry name" value="Alpha-helical ferredoxin"/>
    <property type="match status" value="1"/>
</dbReference>
<comment type="caution">
    <text evidence="2">The sequence shown here is derived from an EMBL/GenBank/DDBJ whole genome shotgun (WGS) entry which is preliminary data.</text>
</comment>
<dbReference type="InterPro" id="IPR009051">
    <property type="entry name" value="Helical_ferredxn"/>
</dbReference>
<protein>
    <submittedName>
        <fullName evidence="2">Glutamate synthase subunit beta</fullName>
    </submittedName>
</protein>
<dbReference type="Pfam" id="PF14691">
    <property type="entry name" value="Fer4_20"/>
    <property type="match status" value="1"/>
</dbReference>
<evidence type="ECO:0000259" key="1">
    <source>
        <dbReference type="Pfam" id="PF14691"/>
    </source>
</evidence>
<evidence type="ECO:0000313" key="3">
    <source>
        <dbReference type="Proteomes" id="UP001431693"/>
    </source>
</evidence>
<sequence>MGKVGAFLEHDRRAHGERPVAQRVEDFADIAVPLDAEDQRIQASRCMCCGVAFCQTGASFGPARASGCPLHNLIPEWNDLLWRDLWVDAAARMRITNPFPEFTGRVCPALCEAACNLGRDQGATTIKDDERAISDHEWADGGPAGFAGAPAALAELRGKRVGIVGSGPSGLACAWELARRGASVTVVEKSDRAGGLLQYGIPEMKLPKDVVARRVAWLEEQGVAFETETDACDPMVAQALLGLDAVVIAAGAGQARGLNCPGSDLPGVVMAVDYLTAATKAVDECWDKGAGRECPGGTKVPDASVPGPDASVPGDTGAGHGCPTPEERLAADKVTEDVAGALCAKGLDVVVIGGGDTGTDCVATALREGARSVRQLEFLPMPPATRLPSNPWPQWPNELKNDYGQQEAEALQGADPRTFAVDTREVVAGENGRVAALRTVRLDWSAGRPDAVPGSEEEIPAQLVIVATGFTGPRSDVLMAFDVAQAEKRPVAAVLDDGHRALRSPGADPTPVFACGDARNGATLVVTAIADGLACASEVAEALR</sequence>
<dbReference type="Gene3D" id="3.50.50.60">
    <property type="entry name" value="FAD/NAD(P)-binding domain"/>
    <property type="match status" value="2"/>
</dbReference>
<dbReference type="PANTHER" id="PTHR43100:SF3">
    <property type="entry name" value="FAD_NAD(P)-BINDING DOMAIN-CONTAINING PROTEIN"/>
    <property type="match status" value="1"/>
</dbReference>
<evidence type="ECO:0000313" key="2">
    <source>
        <dbReference type="EMBL" id="MDJ1130271.1"/>
    </source>
</evidence>
<dbReference type="Proteomes" id="UP001431693">
    <property type="component" value="Unassembled WGS sequence"/>
</dbReference>
<dbReference type="Pfam" id="PF13450">
    <property type="entry name" value="NAD_binding_8"/>
    <property type="match status" value="1"/>
</dbReference>
<dbReference type="InterPro" id="IPR051394">
    <property type="entry name" value="Glutamate_Synthase"/>
</dbReference>
<name>A0ABT6ZNN8_9ACTN</name>
<accession>A0ABT6ZNN8</accession>
<organism evidence="2 3">
    <name type="scientific">Kribbibacterium absianum</name>
    <dbReference type="NCBI Taxonomy" id="3044210"/>
    <lineage>
        <taxon>Bacteria</taxon>
        <taxon>Bacillati</taxon>
        <taxon>Actinomycetota</taxon>
        <taxon>Coriobacteriia</taxon>
        <taxon>Coriobacteriales</taxon>
        <taxon>Kribbibacteriaceae</taxon>
        <taxon>Kribbibacterium</taxon>
    </lineage>
</organism>
<dbReference type="SUPFAM" id="SSF51971">
    <property type="entry name" value="Nucleotide-binding domain"/>
    <property type="match status" value="1"/>
</dbReference>
<dbReference type="PANTHER" id="PTHR43100">
    <property type="entry name" value="GLUTAMATE SYNTHASE [NADPH] SMALL CHAIN"/>
    <property type="match status" value="1"/>
</dbReference>
<dbReference type="InterPro" id="IPR028261">
    <property type="entry name" value="DPD_II"/>
</dbReference>
<reference evidence="2" key="1">
    <citation type="submission" date="2023-05" db="EMBL/GenBank/DDBJ databases">
        <title>[olsenella] sp. nov., isolated from a pig farm feces dump.</title>
        <authorList>
            <person name="Chang Y.-H."/>
        </authorList>
    </citation>
    <scope>NUCLEOTIDE SEQUENCE</scope>
    <source>
        <strain evidence="2">YH-ols2217</strain>
    </source>
</reference>
<dbReference type="InterPro" id="IPR036188">
    <property type="entry name" value="FAD/NAD-bd_sf"/>
</dbReference>
<keyword evidence="3" id="KW-1185">Reference proteome</keyword>
<dbReference type="EMBL" id="JASJEX010000005">
    <property type="protein sequence ID" value="MDJ1130271.1"/>
    <property type="molecule type" value="Genomic_DNA"/>
</dbReference>
<dbReference type="SUPFAM" id="SSF46548">
    <property type="entry name" value="alpha-helical ferredoxin"/>
    <property type="match status" value="1"/>
</dbReference>
<dbReference type="RefSeq" id="WP_283713490.1">
    <property type="nucleotide sequence ID" value="NZ_JASJEW010000004.1"/>
</dbReference>
<dbReference type="PRINTS" id="PR00419">
    <property type="entry name" value="ADXRDTASE"/>
</dbReference>
<gene>
    <name evidence="2" type="ORF">QJ043_09305</name>
</gene>
<proteinExistence type="predicted"/>